<proteinExistence type="predicted"/>
<keyword evidence="1" id="KW-1133">Transmembrane helix</keyword>
<evidence type="ECO:0000313" key="3">
    <source>
        <dbReference type="Proteomes" id="UP000186391"/>
    </source>
</evidence>
<organism evidence="2 3">
    <name type="scientific">Fischerella major NIES-592</name>
    <dbReference type="NCBI Taxonomy" id="210994"/>
    <lineage>
        <taxon>Bacteria</taxon>
        <taxon>Bacillati</taxon>
        <taxon>Cyanobacteriota</taxon>
        <taxon>Cyanophyceae</taxon>
        <taxon>Nostocales</taxon>
        <taxon>Hapalosiphonaceae</taxon>
        <taxon>Fischerella</taxon>
    </lineage>
</organism>
<keyword evidence="1" id="KW-0472">Membrane</keyword>
<sequence>MFRVTGYILIAISIIHVVVGVWIFAEPLTDIIQNGIFNTVAPDPFAPYFDREDAFWSMMIAAPLLLTLGQLCCWAEVQGITLPAFLGWNLLAISLVAVFLEPISGFWLLIPPAFLILIASRRATTKLTKSTEYEYSVL</sequence>
<feature type="transmembrane region" description="Helical" evidence="1">
    <location>
        <begin position="54"/>
        <end position="75"/>
    </location>
</feature>
<dbReference type="Pfam" id="PF20064">
    <property type="entry name" value="DUF6463"/>
    <property type="match status" value="1"/>
</dbReference>
<keyword evidence="1" id="KW-0812">Transmembrane</keyword>
<dbReference type="InterPro" id="IPR045590">
    <property type="entry name" value="DUF6463"/>
</dbReference>
<dbReference type="Proteomes" id="UP000186391">
    <property type="component" value="Unassembled WGS sequence"/>
</dbReference>
<protein>
    <submittedName>
        <fullName evidence="2">Uncharacterized protein</fullName>
    </submittedName>
</protein>
<dbReference type="AlphaFoldDB" id="A0A1U7GY86"/>
<evidence type="ECO:0000256" key="1">
    <source>
        <dbReference type="SAM" id="Phobius"/>
    </source>
</evidence>
<name>A0A1U7GY86_9CYAN</name>
<reference evidence="2 3" key="1">
    <citation type="submission" date="2016-11" db="EMBL/GenBank/DDBJ databases">
        <title>Draft Genome Sequences of Nine Cyanobacterial Strains from Diverse Habitats.</title>
        <authorList>
            <person name="Zhu T."/>
            <person name="Hou S."/>
            <person name="Lu X."/>
            <person name="Hess W.R."/>
        </authorList>
    </citation>
    <scope>NUCLEOTIDE SEQUENCE [LARGE SCALE GENOMIC DNA]</scope>
    <source>
        <strain evidence="2 3">NIES-592</strain>
    </source>
</reference>
<accession>A0A1U7GY86</accession>
<feature type="transmembrane region" description="Helical" evidence="1">
    <location>
        <begin position="106"/>
        <end position="124"/>
    </location>
</feature>
<dbReference type="EMBL" id="MRCA01000007">
    <property type="protein sequence ID" value="OKH13374.1"/>
    <property type="molecule type" value="Genomic_DNA"/>
</dbReference>
<feature type="transmembrane region" description="Helical" evidence="1">
    <location>
        <begin position="7"/>
        <end position="25"/>
    </location>
</feature>
<comment type="caution">
    <text evidence="2">The sequence shown here is derived from an EMBL/GenBank/DDBJ whole genome shotgun (WGS) entry which is preliminary data.</text>
</comment>
<dbReference type="RefSeq" id="WP_073556169.1">
    <property type="nucleotide sequence ID" value="NZ_MRCA01000007.1"/>
</dbReference>
<dbReference type="OrthoDB" id="2988685at2"/>
<keyword evidence="3" id="KW-1185">Reference proteome</keyword>
<feature type="transmembrane region" description="Helical" evidence="1">
    <location>
        <begin position="82"/>
        <end position="100"/>
    </location>
</feature>
<gene>
    <name evidence="2" type="ORF">NIES592_15035</name>
</gene>
<evidence type="ECO:0000313" key="2">
    <source>
        <dbReference type="EMBL" id="OKH13374.1"/>
    </source>
</evidence>